<feature type="compositionally biased region" description="Polar residues" evidence="3">
    <location>
        <begin position="861"/>
        <end position="876"/>
    </location>
</feature>
<reference evidence="6 7" key="1">
    <citation type="journal article" date="2011" name="PLoS Pathog.">
        <title>Genomic and proteomic analyses of the fungus Arthrobotrys oligospora provide insights into nematode-trap formation.</title>
        <authorList>
            <person name="Yang J."/>
            <person name="Wang L."/>
            <person name="Ji X."/>
            <person name="Feng Y."/>
            <person name="Li X."/>
            <person name="Zou C."/>
            <person name="Xu J."/>
            <person name="Ren Y."/>
            <person name="Mi Q."/>
            <person name="Wu J."/>
            <person name="Liu S."/>
            <person name="Liu Y."/>
            <person name="Huang X."/>
            <person name="Wang H."/>
            <person name="Niu X."/>
            <person name="Li J."/>
            <person name="Liang L."/>
            <person name="Luo Y."/>
            <person name="Ji K."/>
            <person name="Zhou W."/>
            <person name="Yu Z."/>
            <person name="Li G."/>
            <person name="Liu Y."/>
            <person name="Li L."/>
            <person name="Qiao M."/>
            <person name="Feng L."/>
            <person name="Zhang K.-Q."/>
        </authorList>
    </citation>
    <scope>NUCLEOTIDE SEQUENCE [LARGE SCALE GENOMIC DNA]</scope>
    <source>
        <strain evidence="7">ATCC 24927 / CBS 115.81 / DSM 1491</strain>
    </source>
</reference>
<dbReference type="InterPro" id="IPR037516">
    <property type="entry name" value="Tripartite_DENN"/>
</dbReference>
<dbReference type="InterPro" id="IPR051696">
    <property type="entry name" value="DENN_Domain_GEFs"/>
</dbReference>
<dbReference type="CDD" id="cd00029">
    <property type="entry name" value="C1"/>
    <property type="match status" value="1"/>
</dbReference>
<feature type="region of interest" description="Disordered" evidence="3">
    <location>
        <begin position="198"/>
        <end position="230"/>
    </location>
</feature>
<evidence type="ECO:0000256" key="2">
    <source>
        <dbReference type="ARBA" id="ARBA00022833"/>
    </source>
</evidence>
<protein>
    <recommendedName>
        <fullName evidence="8">UDENN domain-containing protein</fullName>
    </recommendedName>
</protein>
<accession>G1XKI7</accession>
<dbReference type="InterPro" id="IPR005112">
    <property type="entry name" value="dDENN_dom"/>
</dbReference>
<dbReference type="SMART" id="SM00799">
    <property type="entry name" value="DENN"/>
    <property type="match status" value="1"/>
</dbReference>
<organism evidence="6 7">
    <name type="scientific">Arthrobotrys oligospora (strain ATCC 24927 / CBS 115.81 / DSM 1491)</name>
    <name type="common">Nematode-trapping fungus</name>
    <name type="synonym">Didymozoophaga oligospora</name>
    <dbReference type="NCBI Taxonomy" id="756982"/>
    <lineage>
        <taxon>Eukaryota</taxon>
        <taxon>Fungi</taxon>
        <taxon>Dikarya</taxon>
        <taxon>Ascomycota</taxon>
        <taxon>Pezizomycotina</taxon>
        <taxon>Orbiliomycetes</taxon>
        <taxon>Orbiliales</taxon>
        <taxon>Orbiliaceae</taxon>
        <taxon>Orbilia</taxon>
        <taxon>Orbilia oligospora</taxon>
    </lineage>
</organism>
<gene>
    <name evidence="6" type="ORF">AOL_s00110g7</name>
</gene>
<dbReference type="GO" id="GO:0031410">
    <property type="term" value="C:cytoplasmic vesicle"/>
    <property type="evidence" value="ECO:0007669"/>
    <property type="project" value="TreeGrafter"/>
</dbReference>
<evidence type="ECO:0000259" key="4">
    <source>
        <dbReference type="PROSITE" id="PS50081"/>
    </source>
</evidence>
<feature type="compositionally biased region" description="Low complexity" evidence="3">
    <location>
        <begin position="805"/>
        <end position="816"/>
    </location>
</feature>
<dbReference type="PROSITE" id="PS50211">
    <property type="entry name" value="DENN"/>
    <property type="match status" value="1"/>
</dbReference>
<dbReference type="Proteomes" id="UP000008784">
    <property type="component" value="Unassembled WGS sequence"/>
</dbReference>
<dbReference type="SMART" id="SM00109">
    <property type="entry name" value="C1"/>
    <property type="match status" value="1"/>
</dbReference>
<dbReference type="InParanoid" id="G1XKI7"/>
<feature type="compositionally biased region" description="Basic and acidic residues" evidence="3">
    <location>
        <begin position="63"/>
        <end position="83"/>
    </location>
</feature>
<dbReference type="RefSeq" id="XP_011124999.1">
    <property type="nucleotide sequence ID" value="XM_011126697.1"/>
</dbReference>
<comment type="caution">
    <text evidence="6">The sequence shown here is derived from an EMBL/GenBank/DDBJ whole genome shotgun (WGS) entry which is preliminary data.</text>
</comment>
<feature type="domain" description="UDENN" evidence="5">
    <location>
        <begin position="299"/>
        <end position="1051"/>
    </location>
</feature>
<dbReference type="GO" id="GO:0046872">
    <property type="term" value="F:metal ion binding"/>
    <property type="evidence" value="ECO:0007669"/>
    <property type="project" value="UniProtKB-KW"/>
</dbReference>
<sequence length="1158" mass="127754">MSSSDATSAPLAEYFWIAGMDTNSYWTSQPPKSIQTTQLPVRGSLIAEDLSEAGEPEDQVYPARDDSLGFRSQVDKRSSDRIENVSSGVQAGGFLDSTRTSTIAEAATGDSLGSRMSTLSTNSASPSFADTKRSSQSSNATIIAANSNGQPRQTTNSHGDAFGHLSHLGIGDFDFDTALRKFATERENFLEDLSFSAGEVQHQPKKPPPVNPRIQKVMDGNNGSSGLTKSGSLRRRISLRDLNSMRRAPSVVNRAGESHISIRTGVGTSLNTNNRSKLASIRTSKRLSNYNSVIQVPEPLAMDPKMHPLKRKFEPVLLDRYPPKSSESTEQRISFAFPNDINIVSADERPRSTWHGFCMTGGDNSRLYGICVLIWIPLNQKAAEDVERQCEEWRRDNMSPEERELASSLGERLASERAKLSRLLAQLPSVVSDLKAREALDDEINATEEKIGLMADLLRPVRHGAASKIEGLTDGESGLWIPRAYGVLGKDPALTSFYKEWLKAVVVPMVDGWVAQVPPPSPRVGMWQPLERYVVNLCDEAMMPVNSKTQVELAIRELHLYARKEALNEVPGSRNVDLYPLFRSLTLENIITLFEYCLAESRIILLSSSTTMLTLASSTLLNLLYPFTWAGIYIPILPARLLSAIEAPCPYIVGVEKRYEKLEFPEDGCVVCDLDDNSILSYAEPTRLPKQQRRKLMALLQLAAPHHNRFGVEIGPPIYAAETFPYNSFAAENASIFSSIPSPSMLARLVSLPSNSFGDVAASPGSYRRPIFNVFLQARTLGRPQELRPTTSGTIKGGNPPSPNSPRSGLGSSSSRAESGNTLTATLRGKRSGNFETLAQRRSSSFGVDRQVPNLRRPSVPFTNHSPSPSTSSLVETGSTYNQYPPSVYTPSTLAASTIIPQMLVQPVRDTATTKWVEGHCLHWQSVDFDSSCSVCEEKSDEGLYHCTACNVIAHNRCSSSLFLPCPAAFHPEQVRAAFLRCFASLLYTYRRFMQPSSGDPKKGGKIFKFNIDGFIRSLPGDAGEYVSFLNETQAFNEFIEERESLRADDPKVMLFEQVIMSKKNRGRSNFFGKTKDITYLSDSSEHLWRTCSVAVPISSRTGETKALPNRTPAKLDPNLMKEPRIQHGAPKVKPGKPIRKPIPSGPRMAETHLADIR</sequence>
<evidence type="ECO:0000313" key="7">
    <source>
        <dbReference type="Proteomes" id="UP000008784"/>
    </source>
</evidence>
<dbReference type="Pfam" id="PF03456">
    <property type="entry name" value="uDENN"/>
    <property type="match status" value="1"/>
</dbReference>
<feature type="compositionally biased region" description="Acidic residues" evidence="3">
    <location>
        <begin position="49"/>
        <end position="58"/>
    </location>
</feature>
<dbReference type="HOGENOM" id="CLU_001932_0_0_1"/>
<keyword evidence="1" id="KW-0479">Metal-binding</keyword>
<dbReference type="PANTHER" id="PTHR12296:SF21">
    <property type="entry name" value="DENN DOMAIN-CONTAINING PROTEIN 3"/>
    <property type="match status" value="1"/>
</dbReference>
<dbReference type="SUPFAM" id="SSF57889">
    <property type="entry name" value="Cysteine-rich domain"/>
    <property type="match status" value="1"/>
</dbReference>
<dbReference type="eggNOG" id="ENOG502QQUM">
    <property type="taxonomic scope" value="Eukaryota"/>
</dbReference>
<dbReference type="EMBL" id="ADOT01000194">
    <property type="protein sequence ID" value="EGX46183.1"/>
    <property type="molecule type" value="Genomic_DNA"/>
</dbReference>
<feature type="region of interest" description="Disordered" evidence="3">
    <location>
        <begin position="1127"/>
        <end position="1158"/>
    </location>
</feature>
<evidence type="ECO:0000313" key="6">
    <source>
        <dbReference type="EMBL" id="EGX46183.1"/>
    </source>
</evidence>
<dbReference type="InterPro" id="IPR046349">
    <property type="entry name" value="C1-like_sf"/>
</dbReference>
<dbReference type="InterPro" id="IPR001194">
    <property type="entry name" value="cDENN_dom"/>
</dbReference>
<keyword evidence="2" id="KW-0862">Zinc</keyword>
<dbReference type="InterPro" id="IPR005113">
    <property type="entry name" value="uDENN_dom"/>
</dbReference>
<dbReference type="OMA" id="RCEEWRK"/>
<evidence type="ECO:0000256" key="3">
    <source>
        <dbReference type="SAM" id="MobiDB-lite"/>
    </source>
</evidence>
<feature type="compositionally biased region" description="Polar residues" evidence="3">
    <location>
        <begin position="114"/>
        <end position="137"/>
    </location>
</feature>
<dbReference type="GeneID" id="22896285"/>
<dbReference type="InterPro" id="IPR043153">
    <property type="entry name" value="DENN_C"/>
</dbReference>
<dbReference type="Pfam" id="PF02141">
    <property type="entry name" value="DENN"/>
    <property type="match status" value="1"/>
</dbReference>
<feature type="region of interest" description="Disordered" evidence="3">
    <location>
        <begin position="45"/>
        <end position="85"/>
    </location>
</feature>
<feature type="compositionally biased region" description="Polar residues" evidence="3">
    <location>
        <begin position="834"/>
        <end position="846"/>
    </location>
</feature>
<dbReference type="Pfam" id="PF03455">
    <property type="entry name" value="dDENN"/>
    <property type="match status" value="1"/>
</dbReference>
<dbReference type="Gene3D" id="3.40.50.11500">
    <property type="match status" value="1"/>
</dbReference>
<feature type="compositionally biased region" description="Polar residues" evidence="3">
    <location>
        <begin position="221"/>
        <end position="230"/>
    </location>
</feature>
<dbReference type="OrthoDB" id="6019893at2759"/>
<dbReference type="PANTHER" id="PTHR12296">
    <property type="entry name" value="DENN DOMAIN-CONTAINING PROTEIN 4"/>
    <property type="match status" value="1"/>
</dbReference>
<dbReference type="SMART" id="SM00800">
    <property type="entry name" value="uDENN"/>
    <property type="match status" value="1"/>
</dbReference>
<keyword evidence="7" id="KW-1185">Reference proteome</keyword>
<dbReference type="InterPro" id="IPR002219">
    <property type="entry name" value="PKC_DAG/PE"/>
</dbReference>
<feature type="region of interest" description="Disordered" evidence="3">
    <location>
        <begin position="782"/>
        <end position="876"/>
    </location>
</feature>
<dbReference type="GO" id="GO:0032483">
    <property type="term" value="P:regulation of Rab protein signal transduction"/>
    <property type="evidence" value="ECO:0007669"/>
    <property type="project" value="TreeGrafter"/>
</dbReference>
<evidence type="ECO:0008006" key="8">
    <source>
        <dbReference type="Google" id="ProtNLM"/>
    </source>
</evidence>
<evidence type="ECO:0000256" key="1">
    <source>
        <dbReference type="ARBA" id="ARBA00022723"/>
    </source>
</evidence>
<proteinExistence type="predicted"/>
<feature type="domain" description="Phorbol-ester/DAG-type" evidence="4">
    <location>
        <begin position="919"/>
        <end position="966"/>
    </location>
</feature>
<dbReference type="SMART" id="SM00801">
    <property type="entry name" value="dDENN"/>
    <property type="match status" value="1"/>
</dbReference>
<dbReference type="PROSITE" id="PS50081">
    <property type="entry name" value="ZF_DAG_PE_2"/>
    <property type="match status" value="1"/>
</dbReference>
<name>G1XKI7_ARTOA</name>
<evidence type="ECO:0000259" key="5">
    <source>
        <dbReference type="PROSITE" id="PS50211"/>
    </source>
</evidence>
<feature type="region of interest" description="Disordered" evidence="3">
    <location>
        <begin position="107"/>
        <end position="137"/>
    </location>
</feature>
<dbReference type="AlphaFoldDB" id="G1XKI7"/>